<comment type="caution">
    <text evidence="1">The sequence shown here is derived from an EMBL/GenBank/DDBJ whole genome shotgun (WGS) entry which is preliminary data.</text>
</comment>
<protein>
    <submittedName>
        <fullName evidence="1">Uncharacterized protein</fullName>
    </submittedName>
</protein>
<reference evidence="1" key="1">
    <citation type="submission" date="2021-03" db="EMBL/GenBank/DDBJ databases">
        <authorList>
            <person name="Tagirdzhanova G."/>
        </authorList>
    </citation>
    <scope>NUCLEOTIDE SEQUENCE</scope>
</reference>
<sequence>MPYQVSTLIAWITTHHLTRSSEPAIRAALAAAFPPRQGGRNMEVFVGQNLDAPGVFSVIVPMTDHRWRGFCECGAPRDDLCRLDEEKVEAVVARFRAWAYVRVTEARPVSGVSDRHPEKSSGWSA</sequence>
<organism evidence="1 2">
    <name type="scientific">Alectoria fallacina</name>
    <dbReference type="NCBI Taxonomy" id="1903189"/>
    <lineage>
        <taxon>Eukaryota</taxon>
        <taxon>Fungi</taxon>
        <taxon>Dikarya</taxon>
        <taxon>Ascomycota</taxon>
        <taxon>Pezizomycotina</taxon>
        <taxon>Lecanoromycetes</taxon>
        <taxon>OSLEUM clade</taxon>
        <taxon>Lecanoromycetidae</taxon>
        <taxon>Lecanorales</taxon>
        <taxon>Lecanorineae</taxon>
        <taxon>Parmeliaceae</taxon>
        <taxon>Alectoria</taxon>
    </lineage>
</organism>
<evidence type="ECO:0000313" key="2">
    <source>
        <dbReference type="Proteomes" id="UP000664203"/>
    </source>
</evidence>
<dbReference type="AlphaFoldDB" id="A0A8H3F0P4"/>
<evidence type="ECO:0000313" key="1">
    <source>
        <dbReference type="EMBL" id="CAF9915964.1"/>
    </source>
</evidence>
<accession>A0A8H3F0P4</accession>
<dbReference type="Proteomes" id="UP000664203">
    <property type="component" value="Unassembled WGS sequence"/>
</dbReference>
<name>A0A8H3F0P4_9LECA</name>
<proteinExistence type="predicted"/>
<gene>
    <name evidence="1" type="ORF">ALECFALPRED_010403</name>
</gene>
<dbReference type="EMBL" id="CAJPDR010000086">
    <property type="protein sequence ID" value="CAF9915964.1"/>
    <property type="molecule type" value="Genomic_DNA"/>
</dbReference>
<keyword evidence="2" id="KW-1185">Reference proteome</keyword>